<reference evidence="3 4" key="2">
    <citation type="submission" date="2018-11" db="EMBL/GenBank/DDBJ databases">
        <authorList>
            <consortium name="Pathogen Informatics"/>
        </authorList>
    </citation>
    <scope>NUCLEOTIDE SEQUENCE [LARGE SCALE GENOMIC DNA]</scope>
</reference>
<organism evidence="5">
    <name type="scientific">Nippostrongylus brasiliensis</name>
    <name type="common">Rat hookworm</name>
    <dbReference type="NCBI Taxonomy" id="27835"/>
    <lineage>
        <taxon>Eukaryota</taxon>
        <taxon>Metazoa</taxon>
        <taxon>Ecdysozoa</taxon>
        <taxon>Nematoda</taxon>
        <taxon>Chromadorea</taxon>
        <taxon>Rhabditida</taxon>
        <taxon>Rhabditina</taxon>
        <taxon>Rhabditomorpha</taxon>
        <taxon>Strongyloidea</taxon>
        <taxon>Heligmosomidae</taxon>
        <taxon>Nippostrongylus</taxon>
    </lineage>
</organism>
<accession>A0A0N4XEK1</accession>
<dbReference type="Proteomes" id="UP000271162">
    <property type="component" value="Unassembled WGS sequence"/>
</dbReference>
<evidence type="ECO:0000256" key="1">
    <source>
        <dbReference type="SAM" id="MobiDB-lite"/>
    </source>
</evidence>
<evidence type="ECO:0000313" key="3">
    <source>
        <dbReference type="EMBL" id="VDL64092.1"/>
    </source>
</evidence>
<evidence type="ECO:0000313" key="4">
    <source>
        <dbReference type="Proteomes" id="UP000271162"/>
    </source>
</evidence>
<reference evidence="5" key="1">
    <citation type="submission" date="2017-02" db="UniProtKB">
        <authorList>
            <consortium name="WormBaseParasite"/>
        </authorList>
    </citation>
    <scope>IDENTIFICATION</scope>
</reference>
<gene>
    <name evidence="3" type="ORF">NBR_LOCUS954</name>
</gene>
<feature type="signal peptide" evidence="2">
    <location>
        <begin position="1"/>
        <end position="18"/>
    </location>
</feature>
<evidence type="ECO:0000256" key="2">
    <source>
        <dbReference type="SAM" id="SignalP"/>
    </source>
</evidence>
<evidence type="ECO:0000313" key="5">
    <source>
        <dbReference type="WBParaSite" id="NBR_0000095301-mRNA-1"/>
    </source>
</evidence>
<feature type="region of interest" description="Disordered" evidence="1">
    <location>
        <begin position="25"/>
        <end position="174"/>
    </location>
</feature>
<keyword evidence="2" id="KW-0732">Signal</keyword>
<keyword evidence="4" id="KW-1185">Reference proteome</keyword>
<dbReference type="EMBL" id="UYSL01000592">
    <property type="protein sequence ID" value="VDL64092.1"/>
    <property type="molecule type" value="Genomic_DNA"/>
</dbReference>
<proteinExistence type="predicted"/>
<protein>
    <submittedName>
        <fullName evidence="3 5">Uncharacterized protein</fullName>
    </submittedName>
</protein>
<dbReference type="AlphaFoldDB" id="A0A0N4XEK1"/>
<feature type="compositionally biased region" description="Low complexity" evidence="1">
    <location>
        <begin position="99"/>
        <end position="108"/>
    </location>
</feature>
<dbReference type="OMA" id="VFFYVQK"/>
<dbReference type="WBParaSite" id="NBR_0000095301-mRNA-1">
    <property type="protein sequence ID" value="NBR_0000095301-mRNA-1"/>
    <property type="gene ID" value="NBR_0000095301"/>
</dbReference>
<name>A0A0N4XEK1_NIPBR</name>
<sequence length="174" mass="18491">MSLILVILLLIAIGFVYYKQKQSARRKPQIQTPSAVDSAAKEAKEKSLSIKGSIPSTTTADQKNTDVKMTTSEAYRQQVASLPASTPQMSGPALGEVGSASGSKSRSIPSKKKKTKTSKVLYSKLARLIDGSVSPSPETGKKKSKSKAKKNKAEARRSQSASGSGSEDDMGKKK</sequence>
<feature type="compositionally biased region" description="Polar residues" evidence="1">
    <location>
        <begin position="54"/>
        <end position="89"/>
    </location>
</feature>
<feature type="chain" id="PRO_5044544911" evidence="2">
    <location>
        <begin position="19"/>
        <end position="174"/>
    </location>
</feature>
<feature type="compositionally biased region" description="Basic and acidic residues" evidence="1">
    <location>
        <begin position="39"/>
        <end position="48"/>
    </location>
</feature>